<accession>A0A256IM26</accession>
<dbReference type="Proteomes" id="UP000216308">
    <property type="component" value="Unassembled WGS sequence"/>
</dbReference>
<name>A0A256IM26_9EURY</name>
<evidence type="ECO:0000313" key="2">
    <source>
        <dbReference type="EMBL" id="OYR57346.1"/>
    </source>
</evidence>
<proteinExistence type="predicted"/>
<comment type="caution">
    <text evidence="2">The sequence shown here is derived from an EMBL/GenBank/DDBJ whole genome shotgun (WGS) entry which is preliminary data.</text>
</comment>
<feature type="compositionally biased region" description="Basic and acidic residues" evidence="1">
    <location>
        <begin position="11"/>
        <end position="26"/>
    </location>
</feature>
<sequence length="65" mass="7138">MRSPSSATLPADRDVVTGSDRGEFDGSTRAIRTLRRSDRRERPDAFRGTLPKTPGAAIDGRPARR</sequence>
<evidence type="ECO:0000256" key="1">
    <source>
        <dbReference type="SAM" id="MobiDB-lite"/>
    </source>
</evidence>
<feature type="region of interest" description="Disordered" evidence="1">
    <location>
        <begin position="1"/>
        <end position="65"/>
    </location>
</feature>
<dbReference type="EMBL" id="NHPJ01000063">
    <property type="protein sequence ID" value="OYR57346.1"/>
    <property type="molecule type" value="Genomic_DNA"/>
</dbReference>
<feature type="compositionally biased region" description="Basic and acidic residues" evidence="1">
    <location>
        <begin position="35"/>
        <end position="45"/>
    </location>
</feature>
<protein>
    <submittedName>
        <fullName evidence="2">Uncharacterized protein</fullName>
    </submittedName>
</protein>
<keyword evidence="3" id="KW-1185">Reference proteome</keyword>
<evidence type="ECO:0000313" key="3">
    <source>
        <dbReference type="Proteomes" id="UP000216308"/>
    </source>
</evidence>
<gene>
    <name evidence="2" type="ORF">DJ70_06195</name>
</gene>
<dbReference type="AlphaFoldDB" id="A0A256IM26"/>
<organism evidence="2 3">
    <name type="scientific">Halorubrum halodurans</name>
    <dbReference type="NCBI Taxonomy" id="1383851"/>
    <lineage>
        <taxon>Archaea</taxon>
        <taxon>Methanobacteriati</taxon>
        <taxon>Methanobacteriota</taxon>
        <taxon>Stenosarchaea group</taxon>
        <taxon>Halobacteria</taxon>
        <taxon>Halobacteriales</taxon>
        <taxon>Haloferacaceae</taxon>
        <taxon>Halorubrum</taxon>
    </lineage>
</organism>
<reference evidence="2 3" key="1">
    <citation type="journal article" date="2014" name="Front. Microbiol.">
        <title>Population and genomic analysis of the genus Halorubrum.</title>
        <authorList>
            <person name="Fullmer M.S."/>
            <person name="Soucy S.M."/>
            <person name="Swithers K.S."/>
            <person name="Makkay A.M."/>
            <person name="Wheeler R."/>
            <person name="Ventosa A."/>
            <person name="Gogarten J.P."/>
            <person name="Papke R.T."/>
        </authorList>
    </citation>
    <scope>NUCLEOTIDE SEQUENCE [LARGE SCALE GENOMIC DNA]</scope>
    <source>
        <strain evidence="2 3">Cb34</strain>
    </source>
</reference>